<reference evidence="1" key="1">
    <citation type="submission" date="2023-04" db="EMBL/GenBank/DDBJ databases">
        <title>Draft Genome sequencing of Naganishia species isolated from polar environments using Oxford Nanopore Technology.</title>
        <authorList>
            <person name="Leo P."/>
            <person name="Venkateswaran K."/>
        </authorList>
    </citation>
    <scope>NUCLEOTIDE SEQUENCE</scope>
    <source>
        <strain evidence="1">MNA-CCFEE 5261</strain>
    </source>
</reference>
<comment type="caution">
    <text evidence="1">The sequence shown here is derived from an EMBL/GenBank/DDBJ whole genome shotgun (WGS) entry which is preliminary data.</text>
</comment>
<name>A0ACC2WJ94_9TREE</name>
<evidence type="ECO:0000313" key="1">
    <source>
        <dbReference type="EMBL" id="KAJ9110627.1"/>
    </source>
</evidence>
<protein>
    <submittedName>
        <fullName evidence="1">Uncharacterized protein</fullName>
    </submittedName>
</protein>
<gene>
    <name evidence="1" type="ORF">QFC19_001456</name>
</gene>
<accession>A0ACC2WJ94</accession>
<evidence type="ECO:0000313" key="2">
    <source>
        <dbReference type="Proteomes" id="UP001241377"/>
    </source>
</evidence>
<sequence length="764" mass="81011">MDIDKQDDILVDYDDGDAPMRNDADVILVDEADAEMVDDAEAVKLGMCEVLSASGSLLICYLCAVDDDTPMVDDAADVVPITVEEVVVEETEIDMQPAEEDQEGDNDGDTPMREDEDDPVVRFMDEELGVSPAVETTSNIAQPSEETVSMSSTNANWPPQPTDVPAVPSLLPSALAVPQDITHQEGKIHDATLRSATADPSDSQQGRTVDPEAASIIAEAESPATLHPTILAETQTREAEQRDRDAAAETQSNLVEPAGSVRESDFGTGMTGTAPNSVAGDATEERANTLTTPMAGVGDDGRDGKWPPAPTEVPAVPSLLPSALAVPNVVAPDADGGVDAQIPTGDMANMEKNGAGREESASVVAEPAGSVRAGEGEGSVRADEGLVQSGTAEHEDDVASPASVLDAAQSTAGTQQQHADLPPIVIVIDSTRHQPLFSPLPAGVEYPFPVPASESGDQQRREWDTSSPILPDLQAELADAPMSELFMALRVSLGEDFAEERGKELVIYQEELGLKVGEDNKHAEQVTLNDIIRLHTGCGCPQPVVFHLEHDSQRFIARYEAIRKILADAREDGEEEEDEVADDDEGETVYIDAYDEEGEDDESAYEDYEQHHEEAEEDELAQDATTEEPVDTSKLNGGVQVVREVTEEILEYEEDEGTISASHDSSGETTVTAPKAADTDTDQFGVDAAIRVAEEAAGAAGLSDTAHQEHVTSASTSSIAVTGITSSAKRPLEEGGSAQGGNVEGERQVKRKLSVDAEGEDGEA</sequence>
<proteinExistence type="predicted"/>
<keyword evidence="2" id="KW-1185">Reference proteome</keyword>
<dbReference type="EMBL" id="JASBWR010000011">
    <property type="protein sequence ID" value="KAJ9110627.1"/>
    <property type="molecule type" value="Genomic_DNA"/>
</dbReference>
<organism evidence="1 2">
    <name type="scientific">Naganishia cerealis</name>
    <dbReference type="NCBI Taxonomy" id="610337"/>
    <lineage>
        <taxon>Eukaryota</taxon>
        <taxon>Fungi</taxon>
        <taxon>Dikarya</taxon>
        <taxon>Basidiomycota</taxon>
        <taxon>Agaricomycotina</taxon>
        <taxon>Tremellomycetes</taxon>
        <taxon>Filobasidiales</taxon>
        <taxon>Filobasidiaceae</taxon>
        <taxon>Naganishia</taxon>
    </lineage>
</organism>
<dbReference type="Proteomes" id="UP001241377">
    <property type="component" value="Unassembled WGS sequence"/>
</dbReference>